<keyword evidence="17" id="KW-1185">Reference proteome</keyword>
<reference evidence="16 17" key="1">
    <citation type="submission" date="2019-12" db="EMBL/GenBank/DDBJ databases">
        <title>Comparative genomics gives insights into the taxonomy of the Azoarcus-Aromatoleum group and reveals separate origins of nif in the plant-associated Azoarcus and non-plant-associated Aromatoleum sub-groups.</title>
        <authorList>
            <person name="Lafos M."/>
            <person name="Maluk M."/>
            <person name="Batista M."/>
            <person name="Junghare M."/>
            <person name="Carmona M."/>
            <person name="Faoro H."/>
            <person name="Cruz L.M."/>
            <person name="Battistoni F."/>
            <person name="De Souza E."/>
            <person name="Pedrosa F."/>
            <person name="Chen W.-M."/>
            <person name="Poole P.S."/>
            <person name="Dixon R.A."/>
            <person name="James E.K."/>
        </authorList>
    </citation>
    <scope>NUCLEOTIDE SEQUENCE [LARGE SCALE GENOMIC DNA]</scope>
    <source>
        <strain evidence="16 17">Td21</strain>
    </source>
</reference>
<proteinExistence type="predicted"/>
<dbReference type="PANTHER" id="PTHR45436:SF14">
    <property type="entry name" value="SENSOR PROTEIN QSEC"/>
    <property type="match status" value="1"/>
</dbReference>
<comment type="caution">
    <text evidence="16">The sequence shown here is derived from an EMBL/GenBank/DDBJ whole genome shotgun (WGS) entry which is preliminary data.</text>
</comment>
<accession>A0ABX1PWA7</accession>
<dbReference type="SMART" id="SM00387">
    <property type="entry name" value="HATPase_c"/>
    <property type="match status" value="1"/>
</dbReference>
<dbReference type="PROSITE" id="PS50885">
    <property type="entry name" value="HAMP"/>
    <property type="match status" value="1"/>
</dbReference>
<evidence type="ECO:0000256" key="1">
    <source>
        <dbReference type="ARBA" id="ARBA00000085"/>
    </source>
</evidence>
<feature type="domain" description="Histidine kinase" evidence="14">
    <location>
        <begin position="223"/>
        <end position="437"/>
    </location>
</feature>
<evidence type="ECO:0000256" key="12">
    <source>
        <dbReference type="ARBA" id="ARBA00023136"/>
    </source>
</evidence>
<dbReference type="EMBL" id="WTVN01000009">
    <property type="protein sequence ID" value="NMG43633.1"/>
    <property type="molecule type" value="Genomic_DNA"/>
</dbReference>
<protein>
    <recommendedName>
        <fullName evidence="3">histidine kinase</fullName>
        <ecNumber evidence="3">2.7.13.3</ecNumber>
    </recommendedName>
</protein>
<dbReference type="Proteomes" id="UP000623795">
    <property type="component" value="Unassembled WGS sequence"/>
</dbReference>
<evidence type="ECO:0000256" key="6">
    <source>
        <dbReference type="ARBA" id="ARBA00022692"/>
    </source>
</evidence>
<keyword evidence="12 13" id="KW-0472">Membrane</keyword>
<dbReference type="CDD" id="cd00082">
    <property type="entry name" value="HisKA"/>
    <property type="match status" value="1"/>
</dbReference>
<keyword evidence="11" id="KW-0902">Two-component regulatory system</keyword>
<comment type="subcellular location">
    <subcellularLocation>
        <location evidence="2">Membrane</location>
        <topology evidence="2">Multi-pass membrane protein</topology>
    </subcellularLocation>
</comment>
<evidence type="ECO:0000256" key="13">
    <source>
        <dbReference type="SAM" id="Phobius"/>
    </source>
</evidence>
<dbReference type="InterPro" id="IPR003594">
    <property type="entry name" value="HATPase_dom"/>
</dbReference>
<dbReference type="InterPro" id="IPR005467">
    <property type="entry name" value="His_kinase_dom"/>
</dbReference>
<feature type="domain" description="HAMP" evidence="15">
    <location>
        <begin position="163"/>
        <end position="215"/>
    </location>
</feature>
<feature type="transmembrane region" description="Helical" evidence="13">
    <location>
        <begin position="139"/>
        <end position="162"/>
    </location>
</feature>
<evidence type="ECO:0000256" key="11">
    <source>
        <dbReference type="ARBA" id="ARBA00023012"/>
    </source>
</evidence>
<evidence type="ECO:0000259" key="15">
    <source>
        <dbReference type="PROSITE" id="PS50885"/>
    </source>
</evidence>
<dbReference type="InterPro" id="IPR050428">
    <property type="entry name" value="TCS_sensor_his_kinase"/>
</dbReference>
<dbReference type="InterPro" id="IPR036097">
    <property type="entry name" value="HisK_dim/P_sf"/>
</dbReference>
<evidence type="ECO:0000313" key="17">
    <source>
        <dbReference type="Proteomes" id="UP000623795"/>
    </source>
</evidence>
<keyword evidence="7" id="KW-0547">Nucleotide-binding</keyword>
<keyword evidence="5" id="KW-0808">Transferase</keyword>
<dbReference type="PROSITE" id="PS50109">
    <property type="entry name" value="HIS_KIN"/>
    <property type="match status" value="1"/>
</dbReference>
<evidence type="ECO:0000256" key="3">
    <source>
        <dbReference type="ARBA" id="ARBA00012438"/>
    </source>
</evidence>
<organism evidence="16 17">
    <name type="scientific">Aromatoleum toluvorans</name>
    <dbReference type="NCBI Taxonomy" id="92002"/>
    <lineage>
        <taxon>Bacteria</taxon>
        <taxon>Pseudomonadati</taxon>
        <taxon>Pseudomonadota</taxon>
        <taxon>Betaproteobacteria</taxon>
        <taxon>Rhodocyclales</taxon>
        <taxon>Rhodocyclaceae</taxon>
        <taxon>Aromatoleum</taxon>
    </lineage>
</organism>
<evidence type="ECO:0000256" key="9">
    <source>
        <dbReference type="ARBA" id="ARBA00022840"/>
    </source>
</evidence>
<dbReference type="InterPro" id="IPR036890">
    <property type="entry name" value="HATPase_C_sf"/>
</dbReference>
<evidence type="ECO:0000256" key="5">
    <source>
        <dbReference type="ARBA" id="ARBA00022679"/>
    </source>
</evidence>
<evidence type="ECO:0000259" key="14">
    <source>
        <dbReference type="PROSITE" id="PS50109"/>
    </source>
</evidence>
<evidence type="ECO:0000313" key="16">
    <source>
        <dbReference type="EMBL" id="NMG43633.1"/>
    </source>
</evidence>
<dbReference type="InterPro" id="IPR003660">
    <property type="entry name" value="HAMP_dom"/>
</dbReference>
<evidence type="ECO:0000256" key="7">
    <source>
        <dbReference type="ARBA" id="ARBA00022741"/>
    </source>
</evidence>
<keyword evidence="6 13" id="KW-0812">Transmembrane</keyword>
<dbReference type="RefSeq" id="WP_169255536.1">
    <property type="nucleotide sequence ID" value="NZ_WTVN01000009.1"/>
</dbReference>
<keyword evidence="9" id="KW-0067">ATP-binding</keyword>
<keyword evidence="8" id="KW-0418">Kinase</keyword>
<dbReference type="PANTHER" id="PTHR45436">
    <property type="entry name" value="SENSOR HISTIDINE KINASE YKOH"/>
    <property type="match status" value="1"/>
</dbReference>
<evidence type="ECO:0000256" key="8">
    <source>
        <dbReference type="ARBA" id="ARBA00022777"/>
    </source>
</evidence>
<evidence type="ECO:0000256" key="4">
    <source>
        <dbReference type="ARBA" id="ARBA00022553"/>
    </source>
</evidence>
<dbReference type="Pfam" id="PF02518">
    <property type="entry name" value="HATPase_c"/>
    <property type="match status" value="1"/>
</dbReference>
<dbReference type="SUPFAM" id="SSF47384">
    <property type="entry name" value="Homodimeric domain of signal transducing histidine kinase"/>
    <property type="match status" value="1"/>
</dbReference>
<keyword evidence="4" id="KW-0597">Phosphoprotein</keyword>
<dbReference type="Pfam" id="PF00512">
    <property type="entry name" value="HisKA"/>
    <property type="match status" value="1"/>
</dbReference>
<dbReference type="SMART" id="SM00388">
    <property type="entry name" value="HisKA"/>
    <property type="match status" value="1"/>
</dbReference>
<evidence type="ECO:0000256" key="10">
    <source>
        <dbReference type="ARBA" id="ARBA00022989"/>
    </source>
</evidence>
<dbReference type="Gene3D" id="1.10.287.130">
    <property type="match status" value="1"/>
</dbReference>
<dbReference type="InterPro" id="IPR003661">
    <property type="entry name" value="HisK_dim/P_dom"/>
</dbReference>
<dbReference type="SUPFAM" id="SSF55874">
    <property type="entry name" value="ATPase domain of HSP90 chaperone/DNA topoisomerase II/histidine kinase"/>
    <property type="match status" value="1"/>
</dbReference>
<dbReference type="PRINTS" id="PR00344">
    <property type="entry name" value="BCTRLSENSOR"/>
</dbReference>
<evidence type="ECO:0000256" key="2">
    <source>
        <dbReference type="ARBA" id="ARBA00004141"/>
    </source>
</evidence>
<gene>
    <name evidence="16" type="ORF">GPA22_07800</name>
</gene>
<name>A0ABX1PWA7_9RHOO</name>
<dbReference type="InterPro" id="IPR004358">
    <property type="entry name" value="Sig_transdc_His_kin-like_C"/>
</dbReference>
<sequence>MNSLRRTLVLSLLGALVLVFALGGVATYRMAHSEIDALMDYNLRQFALSLRDRRFAGPNVAPLAPPEESLDLVIQIWDDTGVRLYLSHPHTALPARAQLGYTTVTTSEGDWRVYSIPLLDHVIQIAQPMAVRSRLAATAALRTLIPLIALTPLLGALIWFLVGRGLRPLERLAREVATRRADSLDALPLAGIPDEARPLVRALNELLEQLRHAMSAQRAFVADAAHELRTPLAALQIQLQLCERARDDATRAAALGELRTGLGRATHLVQQLLTLAREEPGEGVAARRERVVLAELARKSLADHAALAGERGIDLGAELLDDGLATMGEAAALRTLAGNLIDNAVRYTPRGGRVDVSVGQDEGRYWLRVDDSGPGIPPEERERVLDRFYRPAGQEESGSGLGLAIVRSIALRHEAPIVLNASPLGGLRIAVGFRPAV</sequence>
<dbReference type="EC" id="2.7.13.3" evidence="3"/>
<keyword evidence="10 13" id="KW-1133">Transmembrane helix</keyword>
<comment type="catalytic activity">
    <reaction evidence="1">
        <text>ATP + protein L-histidine = ADP + protein N-phospho-L-histidine.</text>
        <dbReference type="EC" id="2.7.13.3"/>
    </reaction>
</comment>
<dbReference type="Gene3D" id="3.30.565.10">
    <property type="entry name" value="Histidine kinase-like ATPase, C-terminal domain"/>
    <property type="match status" value="1"/>
</dbReference>